<keyword evidence="4 9" id="KW-0812">Transmembrane</keyword>
<comment type="caution">
    <text evidence="11">The sequence shown here is derived from an EMBL/GenBank/DDBJ whole genome shotgun (WGS) entry which is preliminary data.</text>
</comment>
<evidence type="ECO:0000256" key="2">
    <source>
        <dbReference type="ARBA" id="ARBA00022475"/>
    </source>
</evidence>
<feature type="transmembrane region" description="Helical" evidence="9">
    <location>
        <begin position="718"/>
        <end position="742"/>
    </location>
</feature>
<dbReference type="GO" id="GO:0016020">
    <property type="term" value="C:membrane"/>
    <property type="evidence" value="ECO:0007669"/>
    <property type="project" value="InterPro"/>
</dbReference>
<protein>
    <submittedName>
        <fullName evidence="11">Uncharacterized protein</fullName>
    </submittedName>
</protein>
<dbReference type="GO" id="GO:0004190">
    <property type="term" value="F:aspartic-type endopeptidase activity"/>
    <property type="evidence" value="ECO:0007669"/>
    <property type="project" value="UniProtKB-KW"/>
</dbReference>
<feature type="transmembrane region" description="Helical" evidence="9">
    <location>
        <begin position="908"/>
        <end position="928"/>
    </location>
</feature>
<reference evidence="11 12" key="1">
    <citation type="journal article" date="2017" name="ISME J.">
        <title>Energy and carbon metabolisms in a deep terrestrial subsurface fluid microbial community.</title>
        <authorList>
            <person name="Momper L."/>
            <person name="Jungbluth S.P."/>
            <person name="Lee M.D."/>
            <person name="Amend J.P."/>
        </authorList>
    </citation>
    <scope>NUCLEOTIDE SEQUENCE [LARGE SCALE GENOMIC DNA]</scope>
    <source>
        <strain evidence="11">SURF_26</strain>
    </source>
</reference>
<sequence>MWIIMKNLQKLFTLIFAELLLFQACATADESFINELRRSVPASQGRISEIHVASPDNRWVIHIQDAHCNYSAQKNTARILDKLQRWCGLSAICIEGASGAIDTSPIRSFPVQSSRDSVADYLLQTGDITGAEYYSITCDAPVSLDGVEDAGIYNDNRTALINAVSVKQAIDRVFGMLHSAISAYRNTLYTEELTQIEQWHISYDNTVELISLLSKHISILPDRYPALSAILANSELEKSMSFSEVHEQSEWLSVELSARSNLISENIRKESLLFNLGQSDEQTYYSKLLHAAQESSIDIDNYPAVQQYAKWLENQSRITHDALSEEISSLANELINSDIYTPQQKALFQFSQLVRYAEKWVHLEITESTTAGESELNSGKLYSLAKTVDPRLAQEIELYLPLIDRAVEEARPFYTAALKRDDVIAKNTLNILHTSTAPCIGLVSGGFHTSGITEILKEQGVNYAVIVPRIENFSDRSTYLNRMLNRQSGWEASLTRALFSLGTPSLFAYPQTDAQKSVQMIKIAKAQALMITTAADELGSGTDASDAIVLEKLNAVLDGYNSGSIQITEIKRAANNRFYRVRVKNSEFIFYFHGTGAPIDTLASRIADDVGSIIQELSLGNSRVTILKDSILTALSEFFSDMAPSGKNITGLFVNDEDIARELSEWQRTQELPVFQFEREESPLEQTIQPSMTEKVKSYFSRRLPQLMPRTSEIKASFSSYGMIGIVGLLTMMVDWGTKIFFNNFLAGGKRIDLSDDFFIEIVGHYFTLKEIFFTATESLGLMVLGAYLISKAKLNTLAKIGAGFIGGAWMGNFIETLTRGYVIDWLGRMYPNGEGIVANFADLILVVGAYLLFMSTTGFPPSFKTSENRQEYGYGFWHRMFARTIRIIGLASLFVGVAGFMFQFQPVLSGILIFTGWFTFVPKKLELMDVVTSQKELNFHWLDGPHLHIWKTVLLMAGVSIATGIGAFGMGFSPILPGLLIVSGIYPLVRSILELNHAANNKKAQPEPSAQPATRKNTQHRVLMIDADSVLINWEALSAFRYTLAHAKPGDTATLVLYSLDKDMEAINSALADAGITIPEKNSLILAGKTVDYMLDANISVTEYIQDLYDISPEQIMHVSSADTKTETPFTDKMAVTFNIIPTGGLPYLLQTFSIVFDSLESHSLPEGLSILSASENNRHSAVLNSNEKIMTLADLNNYVTSSLNRSITLDDISGLTIGIAPQPQTASAERKNVYGHQLLDTSL</sequence>
<feature type="signal peptide" evidence="10">
    <location>
        <begin position="1"/>
        <end position="28"/>
    </location>
</feature>
<dbReference type="AlphaFoldDB" id="A0A3A4QZR1"/>
<keyword evidence="7 9" id="KW-1133">Transmembrane helix</keyword>
<dbReference type="PANTHER" id="PTHR33695">
    <property type="entry name" value="LIPOPROTEIN SIGNAL PEPTIDASE"/>
    <property type="match status" value="1"/>
</dbReference>
<evidence type="ECO:0000256" key="7">
    <source>
        <dbReference type="ARBA" id="ARBA00022989"/>
    </source>
</evidence>
<dbReference type="Proteomes" id="UP000266426">
    <property type="component" value="Unassembled WGS sequence"/>
</dbReference>
<evidence type="ECO:0000256" key="9">
    <source>
        <dbReference type="SAM" id="Phobius"/>
    </source>
</evidence>
<evidence type="ECO:0000256" key="1">
    <source>
        <dbReference type="ARBA" id="ARBA00006139"/>
    </source>
</evidence>
<dbReference type="EMBL" id="QZJZ01000050">
    <property type="protein sequence ID" value="RJP59380.1"/>
    <property type="molecule type" value="Genomic_DNA"/>
</dbReference>
<evidence type="ECO:0000313" key="11">
    <source>
        <dbReference type="EMBL" id="RJP59380.1"/>
    </source>
</evidence>
<keyword evidence="3" id="KW-0645">Protease</keyword>
<accession>A0A3A4QZR1</accession>
<feature type="transmembrane region" description="Helical" evidence="9">
    <location>
        <begin position="949"/>
        <end position="970"/>
    </location>
</feature>
<keyword evidence="5" id="KW-0064">Aspartyl protease</keyword>
<evidence type="ECO:0000256" key="6">
    <source>
        <dbReference type="ARBA" id="ARBA00022801"/>
    </source>
</evidence>
<gene>
    <name evidence="11" type="ORF">C4541_06205</name>
</gene>
<evidence type="ECO:0000313" key="12">
    <source>
        <dbReference type="Proteomes" id="UP000266426"/>
    </source>
</evidence>
<feature type="transmembrane region" description="Helical" evidence="9">
    <location>
        <begin position="837"/>
        <end position="860"/>
    </location>
</feature>
<organism evidence="11 12">
    <name type="scientific">Candidatus Auribacter fodinae</name>
    <dbReference type="NCBI Taxonomy" id="2093366"/>
    <lineage>
        <taxon>Bacteria</taxon>
        <taxon>Pseudomonadati</taxon>
        <taxon>Candidatus Auribacterota</taxon>
        <taxon>Candidatus Auribacteria</taxon>
        <taxon>Candidatus Auribacterales</taxon>
        <taxon>Candidatus Auribacteraceae</taxon>
        <taxon>Candidatus Auribacter</taxon>
    </lineage>
</organism>
<feature type="chain" id="PRO_5017251966" evidence="10">
    <location>
        <begin position="29"/>
        <end position="1245"/>
    </location>
</feature>
<comment type="similarity">
    <text evidence="1">Belongs to the peptidase A8 family.</text>
</comment>
<keyword evidence="10" id="KW-0732">Signal</keyword>
<dbReference type="InterPro" id="IPR001872">
    <property type="entry name" value="Peptidase_A8"/>
</dbReference>
<name>A0A3A4QZR1_9BACT</name>
<keyword evidence="8 9" id="KW-0472">Membrane</keyword>
<dbReference type="Pfam" id="PF01252">
    <property type="entry name" value="Peptidase_A8"/>
    <property type="match status" value="1"/>
</dbReference>
<evidence type="ECO:0000256" key="5">
    <source>
        <dbReference type="ARBA" id="ARBA00022750"/>
    </source>
</evidence>
<keyword evidence="2" id="KW-1003">Cell membrane</keyword>
<keyword evidence="6" id="KW-0378">Hydrolase</keyword>
<evidence type="ECO:0000256" key="4">
    <source>
        <dbReference type="ARBA" id="ARBA00022692"/>
    </source>
</evidence>
<dbReference type="GO" id="GO:0006508">
    <property type="term" value="P:proteolysis"/>
    <property type="evidence" value="ECO:0007669"/>
    <property type="project" value="UniProtKB-KW"/>
</dbReference>
<evidence type="ECO:0000256" key="3">
    <source>
        <dbReference type="ARBA" id="ARBA00022670"/>
    </source>
</evidence>
<evidence type="ECO:0000256" key="10">
    <source>
        <dbReference type="SAM" id="SignalP"/>
    </source>
</evidence>
<evidence type="ECO:0000256" key="8">
    <source>
        <dbReference type="ARBA" id="ARBA00023136"/>
    </source>
</evidence>
<dbReference type="PANTHER" id="PTHR33695:SF1">
    <property type="entry name" value="LIPOPROTEIN SIGNAL PEPTIDASE"/>
    <property type="match status" value="1"/>
</dbReference>
<feature type="transmembrane region" description="Helical" evidence="9">
    <location>
        <begin position="772"/>
        <end position="790"/>
    </location>
</feature>
<proteinExistence type="inferred from homology"/>